<keyword evidence="2" id="KW-1185">Reference proteome</keyword>
<reference evidence="1" key="1">
    <citation type="submission" date="2024-02" db="EMBL/GenBank/DDBJ databases">
        <title>Metagenome Assembled Genome of Zalaria obscura JY119.</title>
        <authorList>
            <person name="Vighnesh L."/>
            <person name="Jagadeeshwari U."/>
            <person name="Venkata Ramana C."/>
            <person name="Sasikala C."/>
        </authorList>
    </citation>
    <scope>NUCLEOTIDE SEQUENCE</scope>
    <source>
        <strain evidence="1">JY119</strain>
    </source>
</reference>
<dbReference type="EMBL" id="JAMKPW020000003">
    <property type="protein sequence ID" value="KAK8219859.1"/>
    <property type="molecule type" value="Genomic_DNA"/>
</dbReference>
<name>A0ACC3SMU3_9PEZI</name>
<proteinExistence type="predicted"/>
<protein>
    <submittedName>
        <fullName evidence="1">Uncharacterized protein</fullName>
    </submittedName>
</protein>
<sequence length="215" mass="23355">MRVRARTKPIALAGIFHVPEAALLRRVFNREAAATTSSTLSVSLHVPKTTPTHSIRSGYGSSAPEMASENEYEYQPLLASGSGSPAIRLLELLPGEGSQPFQVNLFHSTLDEKRPYEALSYVWGDSDRTQQLHSGERILPITQSVSVNSTGMIGHGSPGVQEGDVVCIFRGGILPSALRPQGARFTFHGECYVDGIMQGEAAPKDDDGWQIFEME</sequence>
<evidence type="ECO:0000313" key="1">
    <source>
        <dbReference type="EMBL" id="KAK8219859.1"/>
    </source>
</evidence>
<comment type="caution">
    <text evidence="1">The sequence shown here is derived from an EMBL/GenBank/DDBJ whole genome shotgun (WGS) entry which is preliminary data.</text>
</comment>
<accession>A0ACC3SMU3</accession>
<gene>
    <name evidence="1" type="ORF">M8818_000833</name>
</gene>
<organism evidence="1 2">
    <name type="scientific">Zalaria obscura</name>
    <dbReference type="NCBI Taxonomy" id="2024903"/>
    <lineage>
        <taxon>Eukaryota</taxon>
        <taxon>Fungi</taxon>
        <taxon>Dikarya</taxon>
        <taxon>Ascomycota</taxon>
        <taxon>Pezizomycotina</taxon>
        <taxon>Dothideomycetes</taxon>
        <taxon>Dothideomycetidae</taxon>
        <taxon>Dothideales</taxon>
        <taxon>Zalariaceae</taxon>
        <taxon>Zalaria</taxon>
    </lineage>
</organism>
<evidence type="ECO:0000313" key="2">
    <source>
        <dbReference type="Proteomes" id="UP001320706"/>
    </source>
</evidence>
<dbReference type="Proteomes" id="UP001320706">
    <property type="component" value="Unassembled WGS sequence"/>
</dbReference>